<dbReference type="SMART" id="SM00248">
    <property type="entry name" value="ANK"/>
    <property type="match status" value="5"/>
</dbReference>
<evidence type="ECO:0000313" key="5">
    <source>
        <dbReference type="Proteomes" id="UP000826195"/>
    </source>
</evidence>
<comment type="caution">
    <text evidence="4">The sequence shown here is derived from an EMBL/GenBank/DDBJ whole genome shotgun (WGS) entry which is preliminary data.</text>
</comment>
<dbReference type="SUPFAM" id="SSF48403">
    <property type="entry name" value="Ankyrin repeat"/>
    <property type="match status" value="1"/>
</dbReference>
<dbReference type="AlphaFoldDB" id="A0AAV7HVL9"/>
<keyword evidence="1" id="KW-0677">Repeat</keyword>
<dbReference type="Proteomes" id="UP000826195">
    <property type="component" value="Unassembled WGS sequence"/>
</dbReference>
<name>A0AAV7HVL9_COTGL</name>
<evidence type="ECO:0000256" key="1">
    <source>
        <dbReference type="ARBA" id="ARBA00022737"/>
    </source>
</evidence>
<dbReference type="PROSITE" id="PS50297">
    <property type="entry name" value="ANK_REP_REGION"/>
    <property type="match status" value="2"/>
</dbReference>
<feature type="repeat" description="ANK" evidence="3">
    <location>
        <begin position="130"/>
        <end position="162"/>
    </location>
</feature>
<dbReference type="InterPro" id="IPR002110">
    <property type="entry name" value="Ankyrin_rpt"/>
</dbReference>
<dbReference type="EMBL" id="JAHXZJ010002982">
    <property type="protein sequence ID" value="KAH0534382.1"/>
    <property type="molecule type" value="Genomic_DNA"/>
</dbReference>
<dbReference type="Gene3D" id="1.25.40.20">
    <property type="entry name" value="Ankyrin repeat-containing domain"/>
    <property type="match status" value="1"/>
</dbReference>
<dbReference type="Pfam" id="PF12796">
    <property type="entry name" value="Ank_2"/>
    <property type="match status" value="2"/>
</dbReference>
<evidence type="ECO:0000313" key="4">
    <source>
        <dbReference type="EMBL" id="KAH0534382.1"/>
    </source>
</evidence>
<evidence type="ECO:0000256" key="2">
    <source>
        <dbReference type="ARBA" id="ARBA00023043"/>
    </source>
</evidence>
<organism evidence="4 5">
    <name type="scientific">Cotesia glomerata</name>
    <name type="common">Lepidopteran parasitic wasp</name>
    <name type="synonym">Apanteles glomeratus</name>
    <dbReference type="NCBI Taxonomy" id="32391"/>
    <lineage>
        <taxon>Eukaryota</taxon>
        <taxon>Metazoa</taxon>
        <taxon>Ecdysozoa</taxon>
        <taxon>Arthropoda</taxon>
        <taxon>Hexapoda</taxon>
        <taxon>Insecta</taxon>
        <taxon>Pterygota</taxon>
        <taxon>Neoptera</taxon>
        <taxon>Endopterygota</taxon>
        <taxon>Hymenoptera</taxon>
        <taxon>Apocrita</taxon>
        <taxon>Ichneumonoidea</taxon>
        <taxon>Braconidae</taxon>
        <taxon>Microgastrinae</taxon>
        <taxon>Cotesia</taxon>
    </lineage>
</organism>
<dbReference type="PROSITE" id="PS50088">
    <property type="entry name" value="ANK_REPEAT"/>
    <property type="match status" value="2"/>
</dbReference>
<reference evidence="4 5" key="1">
    <citation type="journal article" date="2021" name="J. Hered.">
        <title>A chromosome-level genome assembly of the parasitoid wasp, Cotesia glomerata (Hymenoptera: Braconidae).</title>
        <authorList>
            <person name="Pinto B.J."/>
            <person name="Weis J.J."/>
            <person name="Gamble T."/>
            <person name="Ode P.J."/>
            <person name="Paul R."/>
            <person name="Zaspel J.M."/>
        </authorList>
    </citation>
    <scope>NUCLEOTIDE SEQUENCE [LARGE SCALE GENOMIC DNA]</scope>
    <source>
        <strain evidence="4">CgM1</strain>
    </source>
</reference>
<keyword evidence="5" id="KW-1185">Reference proteome</keyword>
<feature type="repeat" description="ANK" evidence="3">
    <location>
        <begin position="240"/>
        <end position="272"/>
    </location>
</feature>
<dbReference type="InterPro" id="IPR036770">
    <property type="entry name" value="Ankyrin_rpt-contain_sf"/>
</dbReference>
<protein>
    <submittedName>
        <fullName evidence="4">Uncharacterized protein</fullName>
    </submittedName>
</protein>
<gene>
    <name evidence="4" type="ORF">KQX54_003511</name>
</gene>
<proteinExistence type="predicted"/>
<evidence type="ECO:0000256" key="3">
    <source>
        <dbReference type="PROSITE-ProRule" id="PRU00023"/>
    </source>
</evidence>
<keyword evidence="2 3" id="KW-0040">ANK repeat</keyword>
<sequence length="415" mass="47538">MDEEAHLKQMKLLGELDYEQVRRRVQSRQLSVNTIVNFSRKYYKCYYTYEVDRTTMIQVTILNMAIRFSDENFVDYLLAKKAINVSLSTEDMGPVIFSAVHMRSLKFVEKLVTAGANVNQSRYESAVFKMNHTPLEMAAEVNAQDVARFLIKKGAAVNNQLEVFPQTLPLLVALKYDNALMTKLLVDSGANINKVTVSKGQVTFPLKACVVSKHRFKRNQQGLEILLKNPTIKLDTTDENNRSVLHLAMDKGDTEVLQMLLDAGCDVNLLDRKNQLPVDVDSTEKSCLIIHEHIVKLVIAGFDLRNRNLSVVSENLEFREKCKEEIEMMKSLFCDPVTGLRCFDILKRPLGQIARKIKEVSKEDVDRLTYNFPLYGGMLVYKLARAEGYKKLRKSAQKILEKVFCEFDLPQRHDI</sequence>
<accession>A0AAV7HVL9</accession>
<dbReference type="PANTHER" id="PTHR24198:SF165">
    <property type="entry name" value="ANKYRIN REPEAT-CONTAINING PROTEIN-RELATED"/>
    <property type="match status" value="1"/>
</dbReference>
<dbReference type="PANTHER" id="PTHR24198">
    <property type="entry name" value="ANKYRIN REPEAT AND PROTEIN KINASE DOMAIN-CONTAINING PROTEIN"/>
    <property type="match status" value="1"/>
</dbReference>